<dbReference type="RefSeq" id="WP_096486692.1">
    <property type="nucleotide sequence ID" value="NZ_AP014809.1"/>
</dbReference>
<organism evidence="2 3">
    <name type="scientific">Methylorubrum populi</name>
    <dbReference type="NCBI Taxonomy" id="223967"/>
    <lineage>
        <taxon>Bacteria</taxon>
        <taxon>Pseudomonadati</taxon>
        <taxon>Pseudomonadota</taxon>
        <taxon>Alphaproteobacteria</taxon>
        <taxon>Hyphomicrobiales</taxon>
        <taxon>Methylobacteriaceae</taxon>
        <taxon>Methylorubrum</taxon>
    </lineage>
</organism>
<dbReference type="InterPro" id="IPR013216">
    <property type="entry name" value="Methyltransf_11"/>
</dbReference>
<dbReference type="Gene3D" id="3.40.50.150">
    <property type="entry name" value="Vaccinia Virus protein VP39"/>
    <property type="match status" value="1"/>
</dbReference>
<dbReference type="OrthoDB" id="5642573at2"/>
<dbReference type="SUPFAM" id="SSF53335">
    <property type="entry name" value="S-adenosyl-L-methionine-dependent methyltransferases"/>
    <property type="match status" value="1"/>
</dbReference>
<name>A0A160PIR5_9HYPH</name>
<dbReference type="GO" id="GO:0008757">
    <property type="term" value="F:S-adenosylmethionine-dependent methyltransferase activity"/>
    <property type="evidence" value="ECO:0007669"/>
    <property type="project" value="InterPro"/>
</dbReference>
<evidence type="ECO:0000313" key="3">
    <source>
        <dbReference type="Proteomes" id="UP000218288"/>
    </source>
</evidence>
<evidence type="ECO:0000259" key="1">
    <source>
        <dbReference type="Pfam" id="PF08241"/>
    </source>
</evidence>
<proteinExistence type="predicted"/>
<dbReference type="Pfam" id="PF08241">
    <property type="entry name" value="Methyltransf_11"/>
    <property type="match status" value="1"/>
</dbReference>
<reference evidence="2 3" key="1">
    <citation type="journal article" date="2016" name="Genome Announc.">
        <title>Complete Genome Sequence of Methylobacterium populi P-1M, Isolated from Pink-Pigmented Household Biofilm.</title>
        <authorList>
            <person name="Morohoshi T."/>
            <person name="Ikeda T."/>
        </authorList>
    </citation>
    <scope>NUCLEOTIDE SEQUENCE [LARGE SCALE GENOMIC DNA]</scope>
    <source>
        <strain evidence="2 3">P-1M</strain>
    </source>
</reference>
<gene>
    <name evidence="2" type="ORF">MPPM_4241</name>
</gene>
<dbReference type="Proteomes" id="UP000218288">
    <property type="component" value="Chromosome"/>
</dbReference>
<sequence>MMVDTKYLDGSALYGDDLAPGEIARWYAQEEQGFYRLATEVYKLEASGSYSYEYDALNAFHGFDRLRDRRFETCVALGCAAGDDVAPLADRVERFVGIEPAEEWWTDRIGGRPARFIKPLPSGDIPLPDNGADLFVSLGVLHHIPNVSHVLAEAHRILRPGGLLVFREPITSMGDWTQARYGLTQNERGLPLPWLHGRLDRIGFDIVREAPCMTNALAKIARKVVPGHLYARRGYVALDAAVSRLLAFNTSYHRTTFLKRIAPSNVFMIAAKR</sequence>
<dbReference type="CDD" id="cd02440">
    <property type="entry name" value="AdoMet_MTases"/>
    <property type="match status" value="1"/>
</dbReference>
<accession>A0A160PIR5</accession>
<dbReference type="EMBL" id="AP014809">
    <property type="protein sequence ID" value="BAU92846.1"/>
    <property type="molecule type" value="Genomic_DNA"/>
</dbReference>
<feature type="domain" description="Methyltransferase type 11" evidence="1">
    <location>
        <begin position="77"/>
        <end position="166"/>
    </location>
</feature>
<protein>
    <recommendedName>
        <fullName evidence="1">Methyltransferase type 11 domain-containing protein</fullName>
    </recommendedName>
</protein>
<evidence type="ECO:0000313" key="2">
    <source>
        <dbReference type="EMBL" id="BAU92846.1"/>
    </source>
</evidence>
<dbReference type="AlphaFoldDB" id="A0A160PIR5"/>
<dbReference type="InterPro" id="IPR029063">
    <property type="entry name" value="SAM-dependent_MTases_sf"/>
</dbReference>